<proteinExistence type="predicted"/>
<dbReference type="KEGG" id="pstu:UIB01_03960"/>
<protein>
    <submittedName>
        <fullName evidence="2">Uncharacterized protein</fullName>
    </submittedName>
</protein>
<sequence length="216" mass="23350">MKRLLGLCSLMLALASQPTFALSPAGESSLRQIQTRWAEINYQLPAAQRESSFARLAGEAEKAVVAEPQAAELHIWHGIVLSTWAGAKGGLGALGLVKQAKTELEKAIELDPKALDGSAYTSLASLYYQVPGWPIGFGDDDKAEALFQQALALNPDGIDPNYFHGDFLLRQKRYGEAQAALRKALAAPARPGREVADAGRREEARALLAQVKEKLE</sequence>
<dbReference type="SUPFAM" id="SSF48452">
    <property type="entry name" value="TPR-like"/>
    <property type="match status" value="1"/>
</dbReference>
<name>A0A023WPE2_STUST</name>
<dbReference type="Pfam" id="PF13181">
    <property type="entry name" value="TPR_8"/>
    <property type="match status" value="1"/>
</dbReference>
<reference evidence="2 3" key="1">
    <citation type="submission" date="2014-03" db="EMBL/GenBank/DDBJ databases">
        <title>Complete genome sequence of Pseudomonas stutzeri 19SMN4.</title>
        <authorList>
            <person name="Brunet-Galmes I."/>
            <person name="Nogales B."/>
            <person name="Busquets A."/>
            <person name="Pena A."/>
            <person name="Gomila M."/>
            <person name="Garcia-Valdes E."/>
            <person name="Lalucat J."/>
            <person name="Bennasar A."/>
            <person name="Bosch R."/>
        </authorList>
    </citation>
    <scope>NUCLEOTIDE SEQUENCE [LARGE SCALE GENOMIC DNA]</scope>
    <source>
        <strain evidence="2 3">19SMN4</strain>
    </source>
</reference>
<dbReference type="PATRIC" id="fig|316.97.peg.807"/>
<dbReference type="InterPro" id="IPR019734">
    <property type="entry name" value="TPR_rpt"/>
</dbReference>
<evidence type="ECO:0000313" key="2">
    <source>
        <dbReference type="EMBL" id="AHY41664.1"/>
    </source>
</evidence>
<gene>
    <name evidence="2" type="ORF">UIB01_03960</name>
</gene>
<keyword evidence="1" id="KW-0732">Signal</keyword>
<accession>A0A023WPE2</accession>
<dbReference type="InterPro" id="IPR011990">
    <property type="entry name" value="TPR-like_helical_dom_sf"/>
</dbReference>
<feature type="chain" id="PRO_5001524946" evidence="1">
    <location>
        <begin position="22"/>
        <end position="216"/>
    </location>
</feature>
<feature type="signal peptide" evidence="1">
    <location>
        <begin position="1"/>
        <end position="21"/>
    </location>
</feature>
<organism evidence="2 3">
    <name type="scientific">Stutzerimonas stutzeri</name>
    <name type="common">Pseudomonas stutzeri</name>
    <dbReference type="NCBI Taxonomy" id="316"/>
    <lineage>
        <taxon>Bacteria</taxon>
        <taxon>Pseudomonadati</taxon>
        <taxon>Pseudomonadota</taxon>
        <taxon>Gammaproteobacteria</taxon>
        <taxon>Pseudomonadales</taxon>
        <taxon>Pseudomonadaceae</taxon>
        <taxon>Stutzerimonas</taxon>
    </lineage>
</organism>
<dbReference type="EMBL" id="CP007509">
    <property type="protein sequence ID" value="AHY41664.1"/>
    <property type="molecule type" value="Genomic_DNA"/>
</dbReference>
<dbReference type="AlphaFoldDB" id="A0A023WPE2"/>
<evidence type="ECO:0000313" key="3">
    <source>
        <dbReference type="Proteomes" id="UP000025238"/>
    </source>
</evidence>
<dbReference type="Proteomes" id="UP000025238">
    <property type="component" value="Chromosome"/>
</dbReference>
<evidence type="ECO:0000256" key="1">
    <source>
        <dbReference type="SAM" id="SignalP"/>
    </source>
</evidence>
<dbReference type="Gene3D" id="1.25.40.10">
    <property type="entry name" value="Tetratricopeptide repeat domain"/>
    <property type="match status" value="1"/>
</dbReference>
<dbReference type="Pfam" id="PF14559">
    <property type="entry name" value="TPR_19"/>
    <property type="match status" value="1"/>
</dbReference>